<dbReference type="RefSeq" id="WP_207527003.1">
    <property type="nucleotide sequence ID" value="NZ_CP071517.1"/>
</dbReference>
<proteinExistence type="predicted"/>
<dbReference type="EMBL" id="CP071517">
    <property type="protein sequence ID" value="QSX74549.1"/>
    <property type="molecule type" value="Genomic_DNA"/>
</dbReference>
<evidence type="ECO:0000313" key="1">
    <source>
        <dbReference type="EMBL" id="QSX74549.1"/>
    </source>
</evidence>
<evidence type="ECO:0000313" key="2">
    <source>
        <dbReference type="Proteomes" id="UP000663400"/>
    </source>
</evidence>
<protein>
    <submittedName>
        <fullName evidence="1">Uncharacterized protein</fullName>
    </submittedName>
</protein>
<sequence>MEFSFGIAAAFFSAQASAADLAPLNDEQLQAFVRMQALSDRCQKKLPGLKPQLLDARGKWLAVAYAAQLQAAEVYAKSKDGKRLAKDTDTSAFKAFDRNVLSAAATCIALLKDYDVAYPSPVATAVPADKVQWHLDNFAPMVLAALKCSRLDAIDVAPTPNGEETWTYRGCGRTELVRVAPAGEAWPMDGATADRLFAAMVD</sequence>
<dbReference type="Proteomes" id="UP000663400">
    <property type="component" value="Chromosome"/>
</dbReference>
<keyword evidence="2" id="KW-1185">Reference proteome</keyword>
<gene>
    <name evidence="1" type="ORF">HIV01_015405</name>
</gene>
<organism evidence="1 2">
    <name type="scientific">Lysobacter arenosi</name>
    <dbReference type="NCBI Taxonomy" id="2795387"/>
    <lineage>
        <taxon>Bacteria</taxon>
        <taxon>Pseudomonadati</taxon>
        <taxon>Pseudomonadota</taxon>
        <taxon>Gammaproteobacteria</taxon>
        <taxon>Lysobacterales</taxon>
        <taxon>Lysobacteraceae</taxon>
        <taxon>Lysobacter</taxon>
    </lineage>
</organism>
<accession>A0ABX7RC65</accession>
<name>A0ABX7RC65_9GAMM</name>
<reference evidence="1 2" key="1">
    <citation type="submission" date="2021-02" db="EMBL/GenBank/DDBJ databases">
        <title>Lysobacter arenosi sp. nov., isolated from soil of gangwondo yeongwol, south Korea.</title>
        <authorList>
            <person name="Kim K.R."/>
            <person name="Kim K.H."/>
            <person name="Jeon C.O."/>
        </authorList>
    </citation>
    <scope>NUCLEOTIDE SEQUENCE [LARGE SCALE GENOMIC DNA]</scope>
    <source>
        <strain evidence="1 2">R7</strain>
    </source>
</reference>